<comment type="subcellular location">
    <subcellularLocation>
        <location evidence="1">Cell envelope</location>
    </subcellularLocation>
</comment>
<dbReference type="Proteomes" id="UP000319280">
    <property type="component" value="Unassembled WGS sequence"/>
</dbReference>
<dbReference type="Proteomes" id="UP000306980">
    <property type="component" value="Unassembled WGS sequence"/>
</dbReference>
<dbReference type="InterPro" id="IPR025997">
    <property type="entry name" value="SBP_2_dom"/>
</dbReference>
<dbReference type="NCBIfam" id="NF007936">
    <property type="entry name" value="PRK10653.1"/>
    <property type="match status" value="1"/>
</dbReference>
<sequence>MAKWLKGLGLLTVLILVLGACSTDAPGSSKDKGDSAEGDSDDTVKIGLSVSTLNNPFFVSLRDGAEAAAEKAGHDIVVTDAQDDASTQLSDIEDLLQQNIDVLLVNPVDSEAVVTAIESANDKDVPVITVDRSAADGEVVTHIASDNVSGGEMAGEFIAEKLEESGKLVELQGVPGASATRERGEGFHNIVDSMDGLEVVAQQTANFNRSEGLNVMENIIQGTDVMGAVFAHNDEMALGAVEALKSNGMLEDVLVVGFDATDDARAAVKEGTMDATIAQQPKVIGEKAIDAAGKVAKGNSVDEFIPVELQLVTE</sequence>
<dbReference type="Gene3D" id="3.40.50.2300">
    <property type="match status" value="2"/>
</dbReference>
<dbReference type="EMBL" id="VJMZ01000001">
    <property type="protein sequence ID" value="TRM10402.1"/>
    <property type="molecule type" value="Genomic_DNA"/>
</dbReference>
<evidence type="ECO:0000256" key="4">
    <source>
        <dbReference type="SAM" id="SignalP"/>
    </source>
</evidence>
<dbReference type="Pfam" id="PF13407">
    <property type="entry name" value="Peripla_BP_4"/>
    <property type="match status" value="1"/>
</dbReference>
<dbReference type="SUPFAM" id="SSF53822">
    <property type="entry name" value="Periplasmic binding protein-like I"/>
    <property type="match status" value="1"/>
</dbReference>
<evidence type="ECO:0000313" key="9">
    <source>
        <dbReference type="Proteomes" id="UP000319280"/>
    </source>
</evidence>
<keyword evidence="9" id="KW-1185">Reference proteome</keyword>
<evidence type="ECO:0000313" key="6">
    <source>
        <dbReference type="EMBL" id="TMN21504.1"/>
    </source>
</evidence>
<dbReference type="EMBL" id="VCIA01000001">
    <property type="protein sequence ID" value="TMN21504.1"/>
    <property type="molecule type" value="Genomic_DNA"/>
</dbReference>
<feature type="signal peptide" evidence="4">
    <location>
        <begin position="1"/>
        <end position="25"/>
    </location>
</feature>
<proteinExistence type="inferred from homology"/>
<accession>A0A5S3QHX1</accession>
<dbReference type="PROSITE" id="PS51257">
    <property type="entry name" value="PROKAR_LIPOPROTEIN"/>
    <property type="match status" value="1"/>
</dbReference>
<reference evidence="7 9" key="2">
    <citation type="submission" date="2019-07" db="EMBL/GenBank/DDBJ databases">
        <title>Genomic analysis of Lentibacillus sp. NKC851-2.</title>
        <authorList>
            <person name="Oh Y.J."/>
        </authorList>
    </citation>
    <scope>NUCLEOTIDE SEQUENCE [LARGE SCALE GENOMIC DNA]</scope>
    <source>
        <strain evidence="7 9">NKC851-2</strain>
    </source>
</reference>
<dbReference type="AlphaFoldDB" id="A0A549YEU7"/>
<name>A0A549YEU7_9BACI</name>
<organism evidence="7 9">
    <name type="scientific">Lentibacillus cibarius</name>
    <dbReference type="NCBI Taxonomy" id="2583219"/>
    <lineage>
        <taxon>Bacteria</taxon>
        <taxon>Bacillati</taxon>
        <taxon>Bacillota</taxon>
        <taxon>Bacilli</taxon>
        <taxon>Bacillales</taxon>
        <taxon>Bacillaceae</taxon>
        <taxon>Lentibacillus</taxon>
    </lineage>
</organism>
<reference evidence="6 8" key="1">
    <citation type="submission" date="2019-05" db="EMBL/GenBank/DDBJ databases">
        <title>Genomic analysis of Lentibacillus sp. NKC220-2.</title>
        <authorList>
            <person name="Oh Y.J."/>
        </authorList>
    </citation>
    <scope>NUCLEOTIDE SEQUENCE [LARGE SCALE GENOMIC DNA]</scope>
    <source>
        <strain evidence="6 8">NKC220-2</strain>
    </source>
</reference>
<accession>A0A549YEU7</accession>
<feature type="chain" id="PRO_5033843592" evidence="4">
    <location>
        <begin position="26"/>
        <end position="314"/>
    </location>
</feature>
<evidence type="ECO:0000313" key="7">
    <source>
        <dbReference type="EMBL" id="TRM10402.1"/>
    </source>
</evidence>
<dbReference type="GO" id="GO:0030313">
    <property type="term" value="C:cell envelope"/>
    <property type="evidence" value="ECO:0007669"/>
    <property type="project" value="UniProtKB-SubCell"/>
</dbReference>
<evidence type="ECO:0000259" key="5">
    <source>
        <dbReference type="Pfam" id="PF13407"/>
    </source>
</evidence>
<dbReference type="GO" id="GO:0030246">
    <property type="term" value="F:carbohydrate binding"/>
    <property type="evidence" value="ECO:0007669"/>
    <property type="project" value="UniProtKB-ARBA"/>
</dbReference>
<dbReference type="RefSeq" id="WP_138601975.1">
    <property type="nucleotide sequence ID" value="NZ_VCIA01000001.1"/>
</dbReference>
<evidence type="ECO:0000256" key="3">
    <source>
        <dbReference type="ARBA" id="ARBA00022729"/>
    </source>
</evidence>
<comment type="similarity">
    <text evidence="2">Belongs to the bacterial solute-binding protein 2 family.</text>
</comment>
<comment type="caution">
    <text evidence="7">The sequence shown here is derived from an EMBL/GenBank/DDBJ whole genome shotgun (WGS) entry which is preliminary data.</text>
</comment>
<evidence type="ECO:0000256" key="1">
    <source>
        <dbReference type="ARBA" id="ARBA00004196"/>
    </source>
</evidence>
<dbReference type="CDD" id="cd06323">
    <property type="entry name" value="PBP1_ribose_binding"/>
    <property type="match status" value="1"/>
</dbReference>
<keyword evidence="3 4" id="KW-0732">Signal</keyword>
<dbReference type="InterPro" id="IPR028082">
    <property type="entry name" value="Peripla_BP_I"/>
</dbReference>
<gene>
    <name evidence="7" type="primary">rbsB</name>
    <name evidence="6" type="ORF">FFL34_04810</name>
    <name evidence="7" type="ORF">FH966_00965</name>
</gene>
<feature type="domain" description="Periplasmic binding protein" evidence="5">
    <location>
        <begin position="46"/>
        <end position="299"/>
    </location>
</feature>
<dbReference type="OrthoDB" id="9814427at2"/>
<dbReference type="PANTHER" id="PTHR46847:SF1">
    <property type="entry name" value="D-ALLOSE-BINDING PERIPLASMIC PROTEIN-RELATED"/>
    <property type="match status" value="1"/>
</dbReference>
<dbReference type="PANTHER" id="PTHR46847">
    <property type="entry name" value="D-ALLOSE-BINDING PERIPLASMIC PROTEIN-RELATED"/>
    <property type="match status" value="1"/>
</dbReference>
<evidence type="ECO:0000256" key="2">
    <source>
        <dbReference type="ARBA" id="ARBA00007639"/>
    </source>
</evidence>
<evidence type="ECO:0000313" key="8">
    <source>
        <dbReference type="Proteomes" id="UP000306980"/>
    </source>
</evidence>
<protein>
    <submittedName>
        <fullName evidence="7">Ribose ABC transporter substrate-binding protein RbsB</fullName>
    </submittedName>
</protein>